<sequence>MKQTAREKRLARQAPLPVTPGSLGLDATLYADAVRYLFDRPVPGKKEQEWYWDMDEPEFEATPLQWTHIQTVLFANAGTDLAPYSDEQVGMGLTHVMSNNAGDIPLQVLDSSVPLADAMRMMQAFPRLWSDCFAPRMAHVYQTIGSGSDRLHFACYMWFDVWPTFWNVRHIPEWRDAMWQLFCQMLEVPCRDVQVSALHGIGHEGHALLRPRELQERVEQFIRGVPAHDEELKNYARAAARGMVQ</sequence>
<gene>
    <name evidence="1" type="ORF">HNP48_003611</name>
</gene>
<dbReference type="EMBL" id="JACHLK010000007">
    <property type="protein sequence ID" value="MBB6560923.1"/>
    <property type="molecule type" value="Genomic_DNA"/>
</dbReference>
<name>A0A7X0UAC3_9BURK</name>
<dbReference type="RefSeq" id="WP_184859445.1">
    <property type="nucleotide sequence ID" value="NZ_JACHLK010000007.1"/>
</dbReference>
<accession>A0A7X0UAC3</accession>
<evidence type="ECO:0000313" key="2">
    <source>
        <dbReference type="Proteomes" id="UP000575083"/>
    </source>
</evidence>
<dbReference type="AlphaFoldDB" id="A0A7X0UAC3"/>
<proteinExistence type="predicted"/>
<keyword evidence="2" id="KW-1185">Reference proteome</keyword>
<comment type="caution">
    <text evidence="1">The sequence shown here is derived from an EMBL/GenBank/DDBJ whole genome shotgun (WGS) entry which is preliminary data.</text>
</comment>
<evidence type="ECO:0000313" key="1">
    <source>
        <dbReference type="EMBL" id="MBB6560923.1"/>
    </source>
</evidence>
<protein>
    <submittedName>
        <fullName evidence="1">Uncharacterized protein</fullName>
    </submittedName>
</protein>
<reference evidence="1 2" key="1">
    <citation type="submission" date="2020-08" db="EMBL/GenBank/DDBJ databases">
        <title>Functional genomics of gut bacteria from endangered species of beetles.</title>
        <authorList>
            <person name="Carlos-Shanley C."/>
        </authorList>
    </citation>
    <scope>NUCLEOTIDE SEQUENCE [LARGE SCALE GENOMIC DNA]</scope>
    <source>
        <strain evidence="1 2">S00198</strain>
    </source>
</reference>
<organism evidence="1 2">
    <name type="scientific">Acidovorax soli</name>
    <dbReference type="NCBI Taxonomy" id="592050"/>
    <lineage>
        <taxon>Bacteria</taxon>
        <taxon>Pseudomonadati</taxon>
        <taxon>Pseudomonadota</taxon>
        <taxon>Betaproteobacteria</taxon>
        <taxon>Burkholderiales</taxon>
        <taxon>Comamonadaceae</taxon>
        <taxon>Acidovorax</taxon>
    </lineage>
</organism>
<dbReference type="Proteomes" id="UP000575083">
    <property type="component" value="Unassembled WGS sequence"/>
</dbReference>